<gene>
    <name evidence="2" type="ORF">BN2475_40096</name>
</gene>
<keyword evidence="3" id="KW-1185">Reference proteome</keyword>
<evidence type="ECO:0000313" key="2">
    <source>
        <dbReference type="EMBL" id="SIT35286.1"/>
    </source>
</evidence>
<feature type="signal peptide" evidence="1">
    <location>
        <begin position="1"/>
        <end position="18"/>
    </location>
</feature>
<sequence length="135" mass="15004">MKRIFLIAGMSLSFNVFAWTLAGLPAYQSYQNQTVPQQPQPSYSQQYNTGYNDGYMNSHGYAAQNGYGPAYQDGYNAAWKAEHRQRRSGKRCFSVLGPAQSSTCSTCSTNSLARSDRQMRSFSELSSYSSIMVSG</sequence>
<dbReference type="RefSeq" id="WP_143325709.1">
    <property type="nucleotide sequence ID" value="NZ_CYGX02000004.1"/>
</dbReference>
<dbReference type="Proteomes" id="UP000187012">
    <property type="component" value="Unassembled WGS sequence"/>
</dbReference>
<name>A0A1N7RJJ9_9BURK</name>
<evidence type="ECO:0000313" key="3">
    <source>
        <dbReference type="Proteomes" id="UP000187012"/>
    </source>
</evidence>
<dbReference type="EMBL" id="CYGX02000004">
    <property type="protein sequence ID" value="SIT35286.1"/>
    <property type="molecule type" value="Genomic_DNA"/>
</dbReference>
<feature type="chain" id="PRO_5013292322" evidence="1">
    <location>
        <begin position="19"/>
        <end position="135"/>
    </location>
</feature>
<evidence type="ECO:0000256" key="1">
    <source>
        <dbReference type="SAM" id="SignalP"/>
    </source>
</evidence>
<dbReference type="AlphaFoldDB" id="A0A1N7RJJ9"/>
<reference evidence="2 3" key="1">
    <citation type="submission" date="2016-12" db="EMBL/GenBank/DDBJ databases">
        <authorList>
            <person name="Song W.-J."/>
            <person name="Kurnit D.M."/>
        </authorList>
    </citation>
    <scope>NUCLEOTIDE SEQUENCE [LARGE SCALE GENOMIC DNA]</scope>
    <source>
        <strain evidence="2 3">STM7296</strain>
    </source>
</reference>
<protein>
    <submittedName>
        <fullName evidence="2">Uncharacterized protein</fullName>
    </submittedName>
</protein>
<proteinExistence type="predicted"/>
<organism evidence="2 3">
    <name type="scientific">Paraburkholderia ribeironis</name>
    <dbReference type="NCBI Taxonomy" id="1247936"/>
    <lineage>
        <taxon>Bacteria</taxon>
        <taxon>Pseudomonadati</taxon>
        <taxon>Pseudomonadota</taxon>
        <taxon>Betaproteobacteria</taxon>
        <taxon>Burkholderiales</taxon>
        <taxon>Burkholderiaceae</taxon>
        <taxon>Paraburkholderia</taxon>
    </lineage>
</organism>
<accession>A0A1N7RJJ9</accession>
<keyword evidence="1" id="KW-0732">Signal</keyword>